<reference evidence="1 2" key="1">
    <citation type="submission" date="2024-05" db="EMBL/GenBank/DDBJ databases">
        <title>Genome sequencing and assembly of Indian major carp, Cirrhinus mrigala (Hamilton, 1822).</title>
        <authorList>
            <person name="Mohindra V."/>
            <person name="Chowdhury L.M."/>
            <person name="Lal K."/>
            <person name="Jena J.K."/>
        </authorList>
    </citation>
    <scope>NUCLEOTIDE SEQUENCE [LARGE SCALE GENOMIC DNA]</scope>
    <source>
        <strain evidence="1">CM1030</strain>
        <tissue evidence="1">Blood</tissue>
    </source>
</reference>
<name>A0ABD0QQI8_CIRMR</name>
<organism evidence="1 2">
    <name type="scientific">Cirrhinus mrigala</name>
    <name type="common">Mrigala</name>
    <dbReference type="NCBI Taxonomy" id="683832"/>
    <lineage>
        <taxon>Eukaryota</taxon>
        <taxon>Metazoa</taxon>
        <taxon>Chordata</taxon>
        <taxon>Craniata</taxon>
        <taxon>Vertebrata</taxon>
        <taxon>Euteleostomi</taxon>
        <taxon>Actinopterygii</taxon>
        <taxon>Neopterygii</taxon>
        <taxon>Teleostei</taxon>
        <taxon>Ostariophysi</taxon>
        <taxon>Cypriniformes</taxon>
        <taxon>Cyprinidae</taxon>
        <taxon>Labeoninae</taxon>
        <taxon>Labeonini</taxon>
        <taxon>Cirrhinus</taxon>
    </lineage>
</organism>
<dbReference type="PANTHER" id="PTHR14187:SF39">
    <property type="entry name" value="HEAT SHOCK 70 KDA PROTEIN 12B"/>
    <property type="match status" value="1"/>
</dbReference>
<comment type="caution">
    <text evidence="1">The sequence shown here is derived from an EMBL/GenBank/DDBJ whole genome shotgun (WGS) entry which is preliminary data.</text>
</comment>
<dbReference type="PANTHER" id="PTHR14187">
    <property type="entry name" value="ALPHA KINASE/ELONGATION FACTOR 2 KINASE"/>
    <property type="match status" value="1"/>
</dbReference>
<protein>
    <recommendedName>
        <fullName evidence="3">Heat shock 70 kDa protein 12B</fullName>
    </recommendedName>
</protein>
<dbReference type="EMBL" id="JAMKFB020000007">
    <property type="protein sequence ID" value="KAL0188469.1"/>
    <property type="molecule type" value="Genomic_DNA"/>
</dbReference>
<evidence type="ECO:0008006" key="3">
    <source>
        <dbReference type="Google" id="ProtNLM"/>
    </source>
</evidence>
<dbReference type="Proteomes" id="UP001529510">
    <property type="component" value="Unassembled WGS sequence"/>
</dbReference>
<sequence length="315" mass="35058">MLCQIFGADFIESFKAKRPAAWVDLTIAFEARKRTAAPGRANSLNISLPFSFIDFYKRHRGQSVETALRKSKLSAEAMNELFQPTINNIIKHIENLMQKEEVKGVRFLFLVGGFAESPMLQRAAQNALGRNCRIIIPHDVGLTILKGAVLFGLDPTVVRVRRCPLTYGVGVLNRFVAGRHPRDKLLIKDGREWCTDILDRFVSVDQSVALGEVVRRSYTPARMGQRKIIINIYCCDTDDITYITDPGVRKCGAITLDLLESGAMAASAGDNDKGSAFERREIRTTMQFGDTEIKVTAVDVATGRLVRASIDFLSN</sequence>
<dbReference type="AlphaFoldDB" id="A0ABD0QQI8"/>
<accession>A0ABD0QQI8</accession>
<evidence type="ECO:0000313" key="2">
    <source>
        <dbReference type="Proteomes" id="UP001529510"/>
    </source>
</evidence>
<keyword evidence="2" id="KW-1185">Reference proteome</keyword>
<evidence type="ECO:0000313" key="1">
    <source>
        <dbReference type="EMBL" id="KAL0188469.1"/>
    </source>
</evidence>
<proteinExistence type="predicted"/>
<dbReference type="SUPFAM" id="SSF53067">
    <property type="entry name" value="Actin-like ATPase domain"/>
    <property type="match status" value="1"/>
</dbReference>
<gene>
    <name evidence="1" type="ORF">M9458_015568</name>
</gene>
<dbReference type="InterPro" id="IPR043129">
    <property type="entry name" value="ATPase_NBD"/>
</dbReference>